<organism evidence="4 5">
    <name type="scientific">Marasmius oreades</name>
    <name type="common">fairy-ring Marasmius</name>
    <dbReference type="NCBI Taxonomy" id="181124"/>
    <lineage>
        <taxon>Eukaryota</taxon>
        <taxon>Fungi</taxon>
        <taxon>Dikarya</taxon>
        <taxon>Basidiomycota</taxon>
        <taxon>Agaricomycotina</taxon>
        <taxon>Agaricomycetes</taxon>
        <taxon>Agaricomycetidae</taxon>
        <taxon>Agaricales</taxon>
        <taxon>Marasmiineae</taxon>
        <taxon>Marasmiaceae</taxon>
        <taxon>Marasmius</taxon>
    </lineage>
</organism>
<dbReference type="Proteomes" id="UP001049176">
    <property type="component" value="Chromosome 5"/>
</dbReference>
<evidence type="ECO:0000256" key="2">
    <source>
        <dbReference type="ARBA" id="ARBA00022553"/>
    </source>
</evidence>
<reference evidence="4" key="1">
    <citation type="journal article" date="2021" name="Genome Biol. Evol.">
        <title>The assembled and annotated genome of the fairy-ring fungus Marasmius oreades.</title>
        <authorList>
            <person name="Hiltunen M."/>
            <person name="Ament-Velasquez S.L."/>
            <person name="Johannesson H."/>
        </authorList>
    </citation>
    <scope>NUCLEOTIDE SEQUENCE</scope>
    <source>
        <strain evidence="4">03SP1</strain>
    </source>
</reference>
<keyword evidence="1" id="KW-0596">Phosphopantetheine</keyword>
<dbReference type="RefSeq" id="XP_043008431.1">
    <property type="nucleotide sequence ID" value="XM_043153147.1"/>
</dbReference>
<dbReference type="InterPro" id="IPR013120">
    <property type="entry name" value="FAR_NAD-bd"/>
</dbReference>
<dbReference type="KEGG" id="more:E1B28_008350"/>
<feature type="domain" description="Polyketide synthase-like phosphopantetheine-binding" evidence="3">
    <location>
        <begin position="225"/>
        <end position="300"/>
    </location>
</feature>
<evidence type="ECO:0000259" key="3">
    <source>
        <dbReference type="SMART" id="SM00823"/>
    </source>
</evidence>
<dbReference type="Pfam" id="PF07993">
    <property type="entry name" value="NAD_binding_4"/>
    <property type="match status" value="1"/>
</dbReference>
<dbReference type="GO" id="GO:0031177">
    <property type="term" value="F:phosphopantetheine binding"/>
    <property type="evidence" value="ECO:0007669"/>
    <property type="project" value="InterPro"/>
</dbReference>
<protein>
    <recommendedName>
        <fullName evidence="3">Polyketide synthase-like phosphopantetheine-binding domain-containing protein</fullName>
    </recommendedName>
</protein>
<proteinExistence type="predicted"/>
<evidence type="ECO:0000256" key="1">
    <source>
        <dbReference type="ARBA" id="ARBA00022450"/>
    </source>
</evidence>
<dbReference type="SMART" id="SM00823">
    <property type="entry name" value="PKS_PP"/>
    <property type="match status" value="1"/>
</dbReference>
<dbReference type="InterPro" id="IPR036291">
    <property type="entry name" value="NAD(P)-bd_dom_sf"/>
</dbReference>
<dbReference type="EMBL" id="CM032185">
    <property type="protein sequence ID" value="KAG7091961.1"/>
    <property type="molecule type" value="Genomic_DNA"/>
</dbReference>
<dbReference type="Gene3D" id="3.40.50.720">
    <property type="entry name" value="NAD(P)-binding Rossmann-like Domain"/>
    <property type="match status" value="1"/>
</dbReference>
<dbReference type="Gene3D" id="1.10.1200.10">
    <property type="entry name" value="ACP-like"/>
    <property type="match status" value="1"/>
</dbReference>
<dbReference type="SUPFAM" id="SSF51735">
    <property type="entry name" value="NAD(P)-binding Rossmann-fold domains"/>
    <property type="match status" value="1"/>
</dbReference>
<evidence type="ECO:0000313" key="4">
    <source>
        <dbReference type="EMBL" id="KAG7091961.1"/>
    </source>
</evidence>
<accession>A0A9P7RY87</accession>
<dbReference type="OrthoDB" id="429813at2759"/>
<dbReference type="SUPFAM" id="SSF47336">
    <property type="entry name" value="ACP-like"/>
    <property type="match status" value="1"/>
</dbReference>
<name>A0A9P7RY87_9AGAR</name>
<dbReference type="PANTHER" id="PTHR43439:SF2">
    <property type="entry name" value="ENZYME, PUTATIVE (JCVI)-RELATED"/>
    <property type="match status" value="1"/>
</dbReference>
<dbReference type="InterPro" id="IPR020806">
    <property type="entry name" value="PKS_PP-bd"/>
</dbReference>
<keyword evidence="5" id="KW-1185">Reference proteome</keyword>
<dbReference type="SUPFAM" id="SSF56801">
    <property type="entry name" value="Acetyl-CoA synthetase-like"/>
    <property type="match status" value="1"/>
</dbReference>
<dbReference type="Pfam" id="PF23562">
    <property type="entry name" value="AMP-binding_C_3"/>
    <property type="match status" value="1"/>
</dbReference>
<comment type="caution">
    <text evidence="4">The sequence shown here is derived from an EMBL/GenBank/DDBJ whole genome shotgun (WGS) entry which is preliminary data.</text>
</comment>
<keyword evidence="2" id="KW-0597">Phosphoprotein</keyword>
<dbReference type="PANTHER" id="PTHR43439">
    <property type="entry name" value="PHENYLACETATE-COENZYME A LIGASE"/>
    <property type="match status" value="1"/>
</dbReference>
<gene>
    <name evidence="4" type="ORF">E1B28_008350</name>
</gene>
<dbReference type="GeneID" id="66077426"/>
<dbReference type="AlphaFoldDB" id="A0A9P7RY87"/>
<dbReference type="InterPro" id="IPR051414">
    <property type="entry name" value="Adenylate-forming_Reductase"/>
</dbReference>
<dbReference type="InterPro" id="IPR036736">
    <property type="entry name" value="ACP-like_sf"/>
</dbReference>
<sequence>MIPANSDKKDWNYFRFSGLVKCHWRPFGDDMYELIIIENPHCTPGVFNTEVDGARAYATSDLFVPHPTRLGYWRIHGRADDQLVHSTGEKTNPVPLEQLLNQDAHVAAAVMFGHGRFNAGVLIEPKESFGFDPADERKHAEFCNLIWPAVEQMNEHAPQHSRLFREMILIASPEKPFTYTAKGTVRRQAVLRDYSEEISRLYDILDENTRSNISPPTIWDIDSTMRFVRGVVGNTLVRSVRDDDDIFEYGCDSLQATWIRNTILRALRDFACLDSRPITSSFVYDYPTINRLSTFVFSLATGGMVPEQLDESSKKIIMAGFVDKFSENLPARPRLNPTSEENSEKVVLVTGSTGNFGCYVLHSMVKDPTVAHVYALIRRGTADISQRQRKALEDRGLDAKAILSGKVTFLECDLSQDQLGLDDSVFSMILHSVTHVVDMAWRVDFNLSISSFQTNLKGMRNLVDVAIRRDAHYIFASTIGVCRNITNGREEFVTADGALGTGYTESKWVAEQVIRAASSSTGLRASIVRVGQLTGGINGAWSTKEWLPSLIQASSFLKLIPDDNRIVSWIPLPIAGDIMVDFLSSPTAAEVPQILHLLHPRPVSWTKLARVFATKLGASLVPYEIWLHALEGVTSRIGPNKLNALTLLLFFKNVQETVNDTDKEAFGFAKLSIEWTLGISRHLRGEELTDLSEADVDLWTTYWRREGML</sequence>
<evidence type="ECO:0000313" key="5">
    <source>
        <dbReference type="Proteomes" id="UP001049176"/>
    </source>
</evidence>